<evidence type="ECO:0000313" key="8">
    <source>
        <dbReference type="Proteomes" id="UP000294963"/>
    </source>
</evidence>
<dbReference type="SUPFAM" id="SSF51735">
    <property type="entry name" value="NAD(P)-binding Rossmann-fold domains"/>
    <property type="match status" value="1"/>
</dbReference>
<dbReference type="Gene3D" id="3.40.50.720">
    <property type="entry name" value="NAD(P)-binding Rossmann-like Domain"/>
    <property type="match status" value="2"/>
</dbReference>
<gene>
    <name evidence="7" type="ORF">EC844_12123</name>
</gene>
<dbReference type="GO" id="GO:0051287">
    <property type="term" value="F:NAD binding"/>
    <property type="evidence" value="ECO:0007669"/>
    <property type="project" value="InterPro"/>
</dbReference>
<dbReference type="Pfam" id="PF00389">
    <property type="entry name" value="2-Hacid_dh"/>
    <property type="match status" value="1"/>
</dbReference>
<dbReference type="OrthoDB" id="9805416at2"/>
<evidence type="ECO:0008006" key="9">
    <source>
        <dbReference type="Google" id="ProtNLM"/>
    </source>
</evidence>
<dbReference type="Proteomes" id="UP000294963">
    <property type="component" value="Unassembled WGS sequence"/>
</dbReference>
<evidence type="ECO:0000256" key="2">
    <source>
        <dbReference type="ARBA" id="ARBA00023002"/>
    </source>
</evidence>
<evidence type="ECO:0000256" key="4">
    <source>
        <dbReference type="RuleBase" id="RU003719"/>
    </source>
</evidence>
<protein>
    <recommendedName>
        <fullName evidence="9">Glycerate dehydrogenase</fullName>
    </recommendedName>
</protein>
<dbReference type="InterPro" id="IPR006140">
    <property type="entry name" value="D-isomer_DH_NAD-bd"/>
</dbReference>
<keyword evidence="8" id="KW-1185">Reference proteome</keyword>
<proteinExistence type="inferred from homology"/>
<dbReference type="InterPro" id="IPR036291">
    <property type="entry name" value="NAD(P)-bd_dom_sf"/>
</dbReference>
<dbReference type="InterPro" id="IPR006139">
    <property type="entry name" value="D-isomer_2_OHA_DH_cat_dom"/>
</dbReference>
<evidence type="ECO:0000259" key="5">
    <source>
        <dbReference type="Pfam" id="PF00389"/>
    </source>
</evidence>
<dbReference type="GO" id="GO:0016616">
    <property type="term" value="F:oxidoreductase activity, acting on the CH-OH group of donors, NAD or NADP as acceptor"/>
    <property type="evidence" value="ECO:0007669"/>
    <property type="project" value="InterPro"/>
</dbReference>
<accession>A0A4V2R051</accession>
<comment type="similarity">
    <text evidence="1 4">Belongs to the D-isomer specific 2-hydroxyacid dehydrogenase family.</text>
</comment>
<dbReference type="EMBL" id="SLVJ01000021">
    <property type="protein sequence ID" value="TCM63298.1"/>
    <property type="molecule type" value="Genomic_DNA"/>
</dbReference>
<dbReference type="Pfam" id="PF02826">
    <property type="entry name" value="2-Hacid_dh_C"/>
    <property type="match status" value="1"/>
</dbReference>
<dbReference type="PANTHER" id="PTHR43761:SF1">
    <property type="entry name" value="D-ISOMER SPECIFIC 2-HYDROXYACID DEHYDROGENASE CATALYTIC DOMAIN-CONTAINING PROTEIN-RELATED"/>
    <property type="match status" value="1"/>
</dbReference>
<reference evidence="7 8" key="1">
    <citation type="submission" date="2019-03" db="EMBL/GenBank/DDBJ databases">
        <title>Genomic analyses of the natural microbiome of Caenorhabditis elegans.</title>
        <authorList>
            <person name="Samuel B."/>
        </authorList>
    </citation>
    <scope>NUCLEOTIDE SEQUENCE [LARGE SCALE GENOMIC DNA]</scope>
    <source>
        <strain evidence="7 8">JUb89</strain>
    </source>
</reference>
<evidence type="ECO:0000259" key="6">
    <source>
        <dbReference type="Pfam" id="PF02826"/>
    </source>
</evidence>
<evidence type="ECO:0000256" key="1">
    <source>
        <dbReference type="ARBA" id="ARBA00005854"/>
    </source>
</evidence>
<dbReference type="InterPro" id="IPR029753">
    <property type="entry name" value="D-isomer_DH_CS"/>
</dbReference>
<dbReference type="InterPro" id="IPR050418">
    <property type="entry name" value="D-iso_2-hydroxyacid_DH_PdxB"/>
</dbReference>
<sequence length="320" mass="36380">MQRINLTYTEEKYLSPDDFNCNFKFDFDAKVTRYQQLSQQQFHQDIYDQDILVVNDLMVDQPIFEHNPNLKLIALCSTGYEQVDLALAQHKGVKVCNIRGYAADTVAEHAFLLMMSLMRNLMSYHQSVIDGRWYKSQSFSLADFPIFDLKGKTLVIVGKGEIGQSLALKATAFGMQVIYAERKGCLSCRAGYMPFNDAIQIADVISLHCPLQKDRPAMIDLDCMLRMKSSCYLINVSRGALVNEHDLVWALKHQLIAGYAADVIQPEPPPQDHPLLQAGLNVLLTPHIAWSSFEAKQRMFHILNQNINLNMQGIDHNRVV</sequence>
<dbReference type="PANTHER" id="PTHR43761">
    <property type="entry name" value="D-ISOMER SPECIFIC 2-HYDROXYACID DEHYDROGENASE FAMILY PROTEIN (AFU_ORTHOLOGUE AFUA_1G13630)"/>
    <property type="match status" value="1"/>
</dbReference>
<comment type="caution">
    <text evidence="7">The sequence shown here is derived from an EMBL/GenBank/DDBJ whole genome shotgun (WGS) entry which is preliminary data.</text>
</comment>
<organism evidence="7 8">
    <name type="scientific">Acinetobacter calcoaceticus</name>
    <dbReference type="NCBI Taxonomy" id="471"/>
    <lineage>
        <taxon>Bacteria</taxon>
        <taxon>Pseudomonadati</taxon>
        <taxon>Pseudomonadota</taxon>
        <taxon>Gammaproteobacteria</taxon>
        <taxon>Moraxellales</taxon>
        <taxon>Moraxellaceae</taxon>
        <taxon>Acinetobacter</taxon>
        <taxon>Acinetobacter calcoaceticus/baumannii complex</taxon>
    </lineage>
</organism>
<evidence type="ECO:0000256" key="3">
    <source>
        <dbReference type="ARBA" id="ARBA00023027"/>
    </source>
</evidence>
<dbReference type="SUPFAM" id="SSF52283">
    <property type="entry name" value="Formate/glycerate dehydrogenase catalytic domain-like"/>
    <property type="match status" value="1"/>
</dbReference>
<keyword evidence="3" id="KW-0520">NAD</keyword>
<dbReference type="PROSITE" id="PS00671">
    <property type="entry name" value="D_2_HYDROXYACID_DH_3"/>
    <property type="match status" value="1"/>
</dbReference>
<feature type="domain" description="D-isomer specific 2-hydroxyacid dehydrogenase catalytic" evidence="5">
    <location>
        <begin position="30"/>
        <end position="319"/>
    </location>
</feature>
<keyword evidence="2 4" id="KW-0560">Oxidoreductase</keyword>
<name>A0A4V2R051_ACICA</name>
<dbReference type="AlphaFoldDB" id="A0A4V2R051"/>
<evidence type="ECO:0000313" key="7">
    <source>
        <dbReference type="EMBL" id="TCM63298.1"/>
    </source>
</evidence>
<feature type="domain" description="D-isomer specific 2-hydroxyacid dehydrogenase NAD-binding" evidence="6">
    <location>
        <begin position="112"/>
        <end position="289"/>
    </location>
</feature>